<name>A0A0A0YZ69_NPVLD</name>
<accession>A0A0A0YZ69</accession>
<dbReference type="EMBL" id="MN661137">
    <property type="protein sequence ID" value="QIT08147.1"/>
    <property type="molecule type" value="Genomic_DNA"/>
</dbReference>
<proteinExistence type="predicted"/>
<dbReference type="InterPro" id="IPR010033">
    <property type="entry name" value="HAD_SF_ppase_IIIC"/>
</dbReference>
<dbReference type="InterPro" id="IPR036412">
    <property type="entry name" value="HAD-like_sf"/>
</dbReference>
<sequence>MPLPLWVVLRRNRPLVRRHLLAVADYRHLRTVLYRHLDMYEYVVLAFDQTIVKLIDTRDYAFRVMRCEDRMSELRQHIREAFDTPALGHTYVINELVPTYAFLKEWYVQGYLEAYQTRVQSFAWEAPHVIVFDLDSTLITEERDVRLRDDDIPDSLLELKRMGCVLVLWSYGNREHVTHSLARTDLADYFDITLCEGSSGRSDAPLERRVVVDARADLIFVKKPFFSDDATPRATDEGGDDVAKNLPKSPRVVLYYLRKFGVNFVKTITLVDDLASNDYSYDRFVHVKRCPEPRRDWSGYHDVLINNIEEHERRFDPGHRRQ</sequence>
<organism evidence="1">
    <name type="scientific">Lymantria dispar multicapsid nuclear polyhedrosis virus</name>
    <name type="common">LdMNPV</name>
    <dbReference type="NCBI Taxonomy" id="10449"/>
    <lineage>
        <taxon>Viruses</taxon>
        <taxon>Viruses incertae sedis</taxon>
        <taxon>Naldaviricetes</taxon>
        <taxon>Lefavirales</taxon>
        <taxon>Baculoviridae</taxon>
        <taxon>Alphabaculovirus</taxon>
        <taxon>Alphabaculovirus lydisparis</taxon>
    </lineage>
</organism>
<evidence type="ECO:0000313" key="2">
    <source>
        <dbReference type="EMBL" id="QIT08147.1"/>
    </source>
</evidence>
<dbReference type="InterPro" id="IPR023214">
    <property type="entry name" value="HAD_sf"/>
</dbReference>
<dbReference type="CDD" id="cd01427">
    <property type="entry name" value="HAD_like"/>
    <property type="match status" value="1"/>
</dbReference>
<dbReference type="EMBL" id="KM386655">
    <property type="protein sequence ID" value="AIX47938.1"/>
    <property type="molecule type" value="Genomic_DNA"/>
</dbReference>
<dbReference type="SUPFAM" id="SSF56784">
    <property type="entry name" value="HAD-like"/>
    <property type="match status" value="1"/>
</dbReference>
<reference evidence="1" key="1">
    <citation type="journal article" date="2015" name="Genome Announc.">
        <title>Complete Genome Sequence of the Strain of Lymantria dispar Multiple Nucleopolyhedrovirus Found in the Gypsy Moth Biopesticide Virin-ENSh.</title>
        <authorList>
            <person name="Harrison R.L."/>
            <person name="Rowley D.L."/>
        </authorList>
    </citation>
    <scope>NUCLEOTIDE SEQUENCE</scope>
    <source>
        <strain evidence="1">3029</strain>
    </source>
</reference>
<protein>
    <submittedName>
        <fullName evidence="2">38 kDa protein</fullName>
    </submittedName>
    <submittedName>
        <fullName evidence="1">38K</fullName>
    </submittedName>
</protein>
<organismHost>
    <name type="scientific">Lepidoptera</name>
    <name type="common">moths &amp; butterflies</name>
    <dbReference type="NCBI Taxonomy" id="7088"/>
</organismHost>
<dbReference type="Pfam" id="PF05152">
    <property type="entry name" value="DUF705"/>
    <property type="match status" value="1"/>
</dbReference>
<dbReference type="InterPro" id="IPR007827">
    <property type="entry name" value="DUF705"/>
</dbReference>
<evidence type="ECO:0000313" key="1">
    <source>
        <dbReference type="EMBL" id="AIX47938.1"/>
    </source>
</evidence>
<dbReference type="NCBIfam" id="TIGR01684">
    <property type="entry name" value="viral_ppase"/>
    <property type="match status" value="1"/>
</dbReference>
<reference evidence="2" key="2">
    <citation type="submission" date="2019-11" db="EMBL/GenBank/DDBJ databases">
        <title>Strain of Lymantria dispar multiple nucleopolyhedrovirus, used for insecticide preparation.</title>
        <authorList>
            <person name="Kolosov A.V."/>
            <person name="Moiseeva A.A."/>
            <person name="Okhlopkova O.V."/>
            <person name="Safatov A.S."/>
        </authorList>
    </citation>
    <scope>NUCLEOTIDE SEQUENCE</scope>
    <source>
        <strain evidence="2">NSh-07</strain>
    </source>
</reference>
<dbReference type="NCBIfam" id="TIGR01681">
    <property type="entry name" value="HAD-SF-IIIC"/>
    <property type="match status" value="1"/>
</dbReference>
<dbReference type="Gene3D" id="3.40.50.1000">
    <property type="entry name" value="HAD superfamily/HAD-like"/>
    <property type="match status" value="1"/>
</dbReference>